<dbReference type="AlphaFoldDB" id="A0AA37P4I2"/>
<organism evidence="1 2">
    <name type="scientific">Colletotrichum spaethianum</name>
    <dbReference type="NCBI Taxonomy" id="700344"/>
    <lineage>
        <taxon>Eukaryota</taxon>
        <taxon>Fungi</taxon>
        <taxon>Dikarya</taxon>
        <taxon>Ascomycota</taxon>
        <taxon>Pezizomycotina</taxon>
        <taxon>Sordariomycetes</taxon>
        <taxon>Hypocreomycetidae</taxon>
        <taxon>Glomerellales</taxon>
        <taxon>Glomerellaceae</taxon>
        <taxon>Colletotrichum</taxon>
        <taxon>Colletotrichum spaethianum species complex</taxon>
    </lineage>
</organism>
<dbReference type="RefSeq" id="XP_049123636.1">
    <property type="nucleotide sequence ID" value="XM_049267679.1"/>
</dbReference>
<dbReference type="GeneID" id="73322268"/>
<keyword evidence="2" id="KW-1185">Reference proteome</keyword>
<accession>A0AA37P4I2</accession>
<protein>
    <submittedName>
        <fullName evidence="1">Uncharacterized protein</fullName>
    </submittedName>
</protein>
<evidence type="ECO:0000313" key="1">
    <source>
        <dbReference type="EMBL" id="GKT41286.1"/>
    </source>
</evidence>
<name>A0AA37P4I2_9PEZI</name>
<gene>
    <name evidence="1" type="ORF">ColSpa_01466</name>
</gene>
<reference evidence="1 2" key="1">
    <citation type="submission" date="2022-03" db="EMBL/GenBank/DDBJ databases">
        <title>Genome data of Colletotrichum spp.</title>
        <authorList>
            <person name="Utami Y.D."/>
            <person name="Hiruma K."/>
        </authorList>
    </citation>
    <scope>NUCLEOTIDE SEQUENCE [LARGE SCALE GENOMIC DNA]</scope>
    <source>
        <strain evidence="1 2">MAFF 239500</strain>
    </source>
</reference>
<dbReference type="EMBL" id="BQXU01000002">
    <property type="protein sequence ID" value="GKT41286.1"/>
    <property type="molecule type" value="Genomic_DNA"/>
</dbReference>
<evidence type="ECO:0000313" key="2">
    <source>
        <dbReference type="Proteomes" id="UP001055115"/>
    </source>
</evidence>
<proteinExistence type="predicted"/>
<dbReference type="Proteomes" id="UP001055115">
    <property type="component" value="Unassembled WGS sequence"/>
</dbReference>
<sequence length="628" mass="64927">MFLRLTVDNEERDPARQLEPVDLDGVGGSRDAVAQRVANHTAVDGVGVSLVGNPDCAGRDHLLENLCGVAVAVKHVERDRLAPDQAQADETQTADTLTGEGVDAGLRGCGDSLGVDHDGEVEPVGSVDGDGGRGVLTGDETQASALSGSGRCGCRCRRSACGGNRSSLRVLGQPVDDQNTLPANTAAKAGGGAAERVVKLDLGIRHRTRRDRGVAREDGLHAAHALDGVAGALEEAAGETLRNLADLNLLAVEVNGRRDPATILGRLHGAARLVEQLGRGAVLQEAAGQGLGKGLRDAAKVDGAVRHLLHEHVRVGLKAEADGGALAQTLAEARGGGREDAHDLAHGVGVAGLAEELVGVDVGGHGLGEREAKGAEDVGDARVVWGREVGRVGVELEAGYGAVADARGQSEGDGLELVREVSAHFGEIDGAEKGRGQADAQILDRRVQAGRLHLVVSRDLGRDLHRLGLGRQVQPLSCAGTDADTEEHARSVEVADQLVSDVFEAVRQGLEKAAEDAGRHVSCGSCTSTAAKKVANAGELPLLDAFCLAIAQEIVVVQIIEAPLDLVLVFLQSLPRLLELGRVVASNQLVGEIDGEFNHGQEGPPEPGVVPDSFDGVGCDDGIESLAP</sequence>
<comment type="caution">
    <text evidence="1">The sequence shown here is derived from an EMBL/GenBank/DDBJ whole genome shotgun (WGS) entry which is preliminary data.</text>
</comment>